<evidence type="ECO:0000313" key="2">
    <source>
        <dbReference type="Proteomes" id="UP000789525"/>
    </source>
</evidence>
<keyword evidence="2" id="KW-1185">Reference proteome</keyword>
<dbReference type="Proteomes" id="UP000789525">
    <property type="component" value="Unassembled WGS sequence"/>
</dbReference>
<accession>A0ACA9N2V1</accession>
<proteinExistence type="predicted"/>
<gene>
    <name evidence="1" type="ORF">ACOLOM_LOCUS7465</name>
</gene>
<dbReference type="EMBL" id="CAJVPT010017277">
    <property type="protein sequence ID" value="CAG8625155.1"/>
    <property type="molecule type" value="Genomic_DNA"/>
</dbReference>
<organism evidence="1 2">
    <name type="scientific">Acaulospora colombiana</name>
    <dbReference type="NCBI Taxonomy" id="27376"/>
    <lineage>
        <taxon>Eukaryota</taxon>
        <taxon>Fungi</taxon>
        <taxon>Fungi incertae sedis</taxon>
        <taxon>Mucoromycota</taxon>
        <taxon>Glomeromycotina</taxon>
        <taxon>Glomeromycetes</taxon>
        <taxon>Diversisporales</taxon>
        <taxon>Acaulosporaceae</taxon>
        <taxon>Acaulospora</taxon>
    </lineage>
</organism>
<name>A0ACA9N2V1_9GLOM</name>
<protein>
    <submittedName>
        <fullName evidence="1">9488_t:CDS:1</fullName>
    </submittedName>
</protein>
<feature type="non-terminal residue" evidence="1">
    <location>
        <position position="1"/>
    </location>
</feature>
<reference evidence="1" key="1">
    <citation type="submission" date="2021-06" db="EMBL/GenBank/DDBJ databases">
        <authorList>
            <person name="Kallberg Y."/>
            <person name="Tangrot J."/>
            <person name="Rosling A."/>
        </authorList>
    </citation>
    <scope>NUCLEOTIDE SEQUENCE</scope>
    <source>
        <strain evidence="1">CL356</strain>
    </source>
</reference>
<comment type="caution">
    <text evidence="1">The sequence shown here is derived from an EMBL/GenBank/DDBJ whole genome shotgun (WGS) entry which is preliminary data.</text>
</comment>
<sequence length="249" mass="28003">RENTILRANLDPRRTYVIPNAIITDQFKPDPQPFNPERSDSFDILLRHCLKLISPILSTSAPKVCALHPNVHFIIGGSGPKMIDLLQMREKYLLQDRIELIGEIPHSQVRDVLVRGTVYLNTSLTEAFGIALLEAACAGLYVVSTRVGGVPEVLPEDMVSFAMPNEDDIVHALNKAIAIVSANGHDPIKAHQRIKSMYDWESVTERTEKVYDEIMEREPIDLWTRMHRSVPIEKYIPGPELYGLGLSQG</sequence>
<evidence type="ECO:0000313" key="1">
    <source>
        <dbReference type="EMBL" id="CAG8625155.1"/>
    </source>
</evidence>